<dbReference type="Gene3D" id="3.90.550.10">
    <property type="entry name" value="Spore Coat Polysaccharide Biosynthesis Protein SpsA, Chain A"/>
    <property type="match status" value="1"/>
</dbReference>
<dbReference type="InterPro" id="IPR050834">
    <property type="entry name" value="Glycosyltransf_2"/>
</dbReference>
<name>A0ABP8E7I2_9FLAO</name>
<evidence type="ECO:0000313" key="2">
    <source>
        <dbReference type="EMBL" id="GAA4267993.1"/>
    </source>
</evidence>
<feature type="domain" description="Glycosyltransferase 2-like" evidence="1">
    <location>
        <begin position="10"/>
        <end position="166"/>
    </location>
</feature>
<dbReference type="EMBL" id="BAABAV010000001">
    <property type="protein sequence ID" value="GAA4267993.1"/>
    <property type="molecule type" value="Genomic_DNA"/>
</dbReference>
<evidence type="ECO:0000259" key="1">
    <source>
        <dbReference type="Pfam" id="PF00535"/>
    </source>
</evidence>
<keyword evidence="3" id="KW-1185">Reference proteome</keyword>
<organism evidence="2 3">
    <name type="scientific">Hyunsoonleella aestuarii</name>
    <dbReference type="NCBI Taxonomy" id="912802"/>
    <lineage>
        <taxon>Bacteria</taxon>
        <taxon>Pseudomonadati</taxon>
        <taxon>Bacteroidota</taxon>
        <taxon>Flavobacteriia</taxon>
        <taxon>Flavobacteriales</taxon>
        <taxon>Flavobacteriaceae</taxon>
    </lineage>
</organism>
<dbReference type="PANTHER" id="PTHR43685">
    <property type="entry name" value="GLYCOSYLTRANSFERASE"/>
    <property type="match status" value="1"/>
</dbReference>
<dbReference type="Proteomes" id="UP001500027">
    <property type="component" value="Unassembled WGS sequence"/>
</dbReference>
<protein>
    <recommendedName>
        <fullName evidence="1">Glycosyltransferase 2-like domain-containing protein</fullName>
    </recommendedName>
</protein>
<dbReference type="PANTHER" id="PTHR43685:SF2">
    <property type="entry name" value="GLYCOSYLTRANSFERASE 2-LIKE DOMAIN-CONTAINING PROTEIN"/>
    <property type="match status" value="1"/>
</dbReference>
<dbReference type="InterPro" id="IPR029044">
    <property type="entry name" value="Nucleotide-diphossugar_trans"/>
</dbReference>
<accession>A0ABP8E7I2</accession>
<dbReference type="Pfam" id="PF00535">
    <property type="entry name" value="Glycos_transf_2"/>
    <property type="match status" value="1"/>
</dbReference>
<evidence type="ECO:0000313" key="3">
    <source>
        <dbReference type="Proteomes" id="UP001500027"/>
    </source>
</evidence>
<dbReference type="CDD" id="cd00761">
    <property type="entry name" value="Glyco_tranf_GTA_type"/>
    <property type="match status" value="1"/>
</dbReference>
<dbReference type="InterPro" id="IPR001173">
    <property type="entry name" value="Glyco_trans_2-like"/>
</dbReference>
<dbReference type="SUPFAM" id="SSF53448">
    <property type="entry name" value="Nucleotide-diphospho-sugar transferases"/>
    <property type="match status" value="1"/>
</dbReference>
<sequence length="315" mass="37278">MPKTYVMSISIITPHHNDFKGIKQTHDSLIKQDSEQWEWIIVDDFSDDPIKESLIEYLKNYPCKNIKLVFNDIKTNASVCRNIGVDHASYNHLVFLDSDDMIAEDFISNRAIEVQDFAVFKNFNLIDEKGNNKPAPTKDSNYLNHFLQAKFIWQTSAILWNKGFLIKIGKFNTHLKRLQDIELSIRALFLSNNYRVIDNKVDFFYSVSPINIKKTPINIICESVNYLISHLNNHYALDKEQRGLLTGYYFLCVRYFSRSEDKRDLNHVQNSLKVFYKKNYMSYFGYMRALLFINLYKINLISNDLFLKLNRYFYK</sequence>
<reference evidence="3" key="1">
    <citation type="journal article" date="2019" name="Int. J. Syst. Evol. Microbiol.">
        <title>The Global Catalogue of Microorganisms (GCM) 10K type strain sequencing project: providing services to taxonomists for standard genome sequencing and annotation.</title>
        <authorList>
            <consortium name="The Broad Institute Genomics Platform"/>
            <consortium name="The Broad Institute Genome Sequencing Center for Infectious Disease"/>
            <person name="Wu L."/>
            <person name="Ma J."/>
        </authorList>
    </citation>
    <scope>NUCLEOTIDE SEQUENCE [LARGE SCALE GENOMIC DNA]</scope>
    <source>
        <strain evidence="3">JCM 17452</strain>
    </source>
</reference>
<gene>
    <name evidence="2" type="ORF">GCM10022257_00940</name>
</gene>
<comment type="caution">
    <text evidence="2">The sequence shown here is derived from an EMBL/GenBank/DDBJ whole genome shotgun (WGS) entry which is preliminary data.</text>
</comment>
<proteinExistence type="predicted"/>